<dbReference type="EMBL" id="AMRM01000030">
    <property type="protein sequence ID" value="EKF17098.1"/>
    <property type="molecule type" value="Genomic_DNA"/>
</dbReference>
<dbReference type="STRING" id="391937.NA2_20048"/>
<keyword evidence="2" id="KW-1185">Reference proteome</keyword>
<dbReference type="RefSeq" id="WP_008599102.1">
    <property type="nucleotide sequence ID" value="NZ_AMRM01000030.1"/>
</dbReference>
<dbReference type="Proteomes" id="UP000006786">
    <property type="component" value="Unassembled WGS sequence"/>
</dbReference>
<dbReference type="OrthoDB" id="8457014at2"/>
<evidence type="ECO:0000313" key="2">
    <source>
        <dbReference type="Proteomes" id="UP000006786"/>
    </source>
</evidence>
<evidence type="ECO:0000313" key="1">
    <source>
        <dbReference type="EMBL" id="EKF17098.1"/>
    </source>
</evidence>
<name>K2MYQ8_9HYPH</name>
<dbReference type="PATRIC" id="fig|391937.3.peg.4109"/>
<proteinExistence type="predicted"/>
<protein>
    <submittedName>
        <fullName evidence="1">Uncharacterized protein</fullName>
    </submittedName>
</protein>
<sequence length="92" mass="10074">MSHVNCNACGAPMAVSDFRACEACRTEWREAKRKPGGPAEQRQRLEELVAAANDVTRMLEAVRYTCGLGQGQIDRLQNAKSAIIRAEGALKQ</sequence>
<reference evidence="1 2" key="1">
    <citation type="journal article" date="2012" name="J. Bacteriol.">
        <title>Genome Sequence of Nitratireductor pacificus Type Strain pht-3B.</title>
        <authorList>
            <person name="Lai Q."/>
            <person name="Li G."/>
            <person name="Shao Z."/>
        </authorList>
    </citation>
    <scope>NUCLEOTIDE SEQUENCE [LARGE SCALE GENOMIC DNA]</scope>
    <source>
        <strain evidence="2">pht-3B</strain>
    </source>
</reference>
<dbReference type="AlphaFoldDB" id="K2MYQ8"/>
<comment type="caution">
    <text evidence="1">The sequence shown here is derived from an EMBL/GenBank/DDBJ whole genome shotgun (WGS) entry which is preliminary data.</text>
</comment>
<accession>K2MYQ8</accession>
<gene>
    <name evidence="1" type="ORF">NA2_20048</name>
</gene>
<organism evidence="1 2">
    <name type="scientific">Nitratireductor pacificus pht-3B</name>
    <dbReference type="NCBI Taxonomy" id="391937"/>
    <lineage>
        <taxon>Bacteria</taxon>
        <taxon>Pseudomonadati</taxon>
        <taxon>Pseudomonadota</taxon>
        <taxon>Alphaproteobacteria</taxon>
        <taxon>Hyphomicrobiales</taxon>
        <taxon>Phyllobacteriaceae</taxon>
        <taxon>Nitratireductor</taxon>
    </lineage>
</organism>